<protein>
    <submittedName>
        <fullName evidence="1">Uncharacterized protein</fullName>
    </submittedName>
</protein>
<dbReference type="PANTHER" id="PTHR31025:SF29">
    <property type="entry name" value="SI:CH211-196P9.1"/>
    <property type="match status" value="1"/>
</dbReference>
<evidence type="ECO:0000313" key="2">
    <source>
        <dbReference type="Proteomes" id="UP001168821"/>
    </source>
</evidence>
<organism evidence="1 2">
    <name type="scientific">Zophobas morio</name>
    <dbReference type="NCBI Taxonomy" id="2755281"/>
    <lineage>
        <taxon>Eukaryota</taxon>
        <taxon>Metazoa</taxon>
        <taxon>Ecdysozoa</taxon>
        <taxon>Arthropoda</taxon>
        <taxon>Hexapoda</taxon>
        <taxon>Insecta</taxon>
        <taxon>Pterygota</taxon>
        <taxon>Neoptera</taxon>
        <taxon>Endopterygota</taxon>
        <taxon>Coleoptera</taxon>
        <taxon>Polyphaga</taxon>
        <taxon>Cucujiformia</taxon>
        <taxon>Tenebrionidae</taxon>
        <taxon>Zophobas</taxon>
    </lineage>
</organism>
<keyword evidence="2" id="KW-1185">Reference proteome</keyword>
<dbReference type="PANTHER" id="PTHR31025">
    <property type="entry name" value="SI:CH211-196P9.1-RELATED"/>
    <property type="match status" value="1"/>
</dbReference>
<reference evidence="1" key="1">
    <citation type="journal article" date="2023" name="G3 (Bethesda)">
        <title>Whole genome assemblies of Zophobas morio and Tenebrio molitor.</title>
        <authorList>
            <person name="Kaur S."/>
            <person name="Stinson S.A."/>
            <person name="diCenzo G.C."/>
        </authorList>
    </citation>
    <scope>NUCLEOTIDE SEQUENCE</scope>
    <source>
        <strain evidence="1">QUZm001</strain>
    </source>
</reference>
<comment type="caution">
    <text evidence="1">The sequence shown here is derived from an EMBL/GenBank/DDBJ whole genome shotgun (WGS) entry which is preliminary data.</text>
</comment>
<gene>
    <name evidence="1" type="ORF">Zmor_028449</name>
</gene>
<dbReference type="AlphaFoldDB" id="A0AA38HS73"/>
<dbReference type="EMBL" id="JALNTZ010000009">
    <property type="protein sequence ID" value="KAJ3641981.1"/>
    <property type="molecule type" value="Genomic_DNA"/>
</dbReference>
<proteinExistence type="predicted"/>
<accession>A0AA38HS73</accession>
<name>A0AA38HS73_9CUCU</name>
<evidence type="ECO:0000313" key="1">
    <source>
        <dbReference type="EMBL" id="KAJ3641981.1"/>
    </source>
</evidence>
<sequence>MRSANSAYCIFIRHDATVTMEDEVVPLNQLILYFRVEYLSEKEWCTIYSPCSYEDIINVDIHSFASASTLSTYTLSDWSQPSCSYTDTDSNDSSSPQLKRCRTTTSNAQKDILPQDLRAHITKNSAGKEIFAFYNKYGFLNTEFRKRLVNISVSYLQSLFPENCMPSPYTREQGAKALVTIFPKLRDPDTPGGYEAFYDPTTKKGFLTTRLRTLLRKKDNTSLCRKTLISTCTVPVDDPGTTKLRAYDKNKVDEAINFMKHSSSKDEECLKEKIEETFEYRRENGCTPEMFPRFLDTKGLIQHEFALLYPEASSVLQTYPKYVDKILDIYIHTVRKTSDDIDASDSDGDVYCKTTRSVLALLFLLPPTAKGRQKHSGSETAASAQDFIVIFQKNDVPIEDILTKRKTTQPFLLAVGPNKASIQMYYVVFDNHILATQILTGEHNFLSAFDVLFKIHFVFNLKYHDSLKHVWEFIQSMFYKVSSNVNFTPRMRELRSKLQI</sequence>
<dbReference type="Proteomes" id="UP001168821">
    <property type="component" value="Unassembled WGS sequence"/>
</dbReference>